<gene>
    <name evidence="1" type="ORF">LCGC14_2471450</name>
</gene>
<comment type="caution">
    <text evidence="1">The sequence shown here is derived from an EMBL/GenBank/DDBJ whole genome shotgun (WGS) entry which is preliminary data.</text>
</comment>
<evidence type="ECO:0000313" key="1">
    <source>
        <dbReference type="EMBL" id="KKL18848.1"/>
    </source>
</evidence>
<reference evidence="1" key="1">
    <citation type="journal article" date="2015" name="Nature">
        <title>Complex archaea that bridge the gap between prokaryotes and eukaryotes.</title>
        <authorList>
            <person name="Spang A."/>
            <person name="Saw J.H."/>
            <person name="Jorgensen S.L."/>
            <person name="Zaremba-Niedzwiedzka K."/>
            <person name="Martijn J."/>
            <person name="Lind A.E."/>
            <person name="van Eijk R."/>
            <person name="Schleper C."/>
            <person name="Guy L."/>
            <person name="Ettema T.J."/>
        </authorList>
    </citation>
    <scope>NUCLEOTIDE SEQUENCE</scope>
</reference>
<protein>
    <submittedName>
        <fullName evidence="1">Uncharacterized protein</fullName>
    </submittedName>
</protein>
<sequence length="34" mass="4095">GLLIAITGVLFMMLENFYEIRKRLDKIDKKIQKR</sequence>
<organism evidence="1">
    <name type="scientific">marine sediment metagenome</name>
    <dbReference type="NCBI Taxonomy" id="412755"/>
    <lineage>
        <taxon>unclassified sequences</taxon>
        <taxon>metagenomes</taxon>
        <taxon>ecological metagenomes</taxon>
    </lineage>
</organism>
<dbReference type="EMBL" id="LAZR01038710">
    <property type="protein sequence ID" value="KKL18848.1"/>
    <property type="molecule type" value="Genomic_DNA"/>
</dbReference>
<dbReference type="AlphaFoldDB" id="A0A0F9E471"/>
<proteinExistence type="predicted"/>
<accession>A0A0F9E471</accession>
<feature type="non-terminal residue" evidence="1">
    <location>
        <position position="1"/>
    </location>
</feature>
<name>A0A0F9E471_9ZZZZ</name>